<dbReference type="Pfam" id="PF22768">
    <property type="entry name" value="SPP1_Dit"/>
    <property type="match status" value="1"/>
</dbReference>
<dbReference type="EMBL" id="QGHB01000016">
    <property type="protein sequence ID" value="PWK81736.1"/>
    <property type="molecule type" value="Genomic_DNA"/>
</dbReference>
<evidence type="ECO:0000313" key="2">
    <source>
        <dbReference type="EMBL" id="PWK81736.1"/>
    </source>
</evidence>
<sequence>MPESTQWVDADGATLDLDVDWDVQGRGMPPLMYETELVPEQPGERLRAVRHGAREFVLRLWITGASEAAMWTAVRDTISRMDPARGDGKIRVTTVVGDQREITCRVQSGLELSERLNDTSGPEVQRAAVVFRASDPYWYDLSDTVETWQLDPDSATWFPIFPLRLASSEVFTDATVTNTGDVEAWPVWTITGPGSSIILRNLTTGKLLSLGALALTSSQVVTIDTRPGKKTITLNDGTNLFSYRTADSSLWSLRRGANAVRIEMSSATAASSVQLARKHRYLGV</sequence>
<protein>
    <submittedName>
        <fullName evidence="2">Tail protein</fullName>
    </submittedName>
</protein>
<gene>
    <name evidence="2" type="ORF">C8D88_116148</name>
</gene>
<reference evidence="2 3" key="1">
    <citation type="submission" date="2018-05" db="EMBL/GenBank/DDBJ databases">
        <title>Genomic Encyclopedia of Type Strains, Phase IV (KMG-IV): sequencing the most valuable type-strain genomes for metagenomic binning, comparative biology and taxonomic classification.</title>
        <authorList>
            <person name="Goeker M."/>
        </authorList>
    </citation>
    <scope>NUCLEOTIDE SEQUENCE [LARGE SCALE GENOMIC DNA]</scope>
    <source>
        <strain evidence="2 3">DSM 45480</strain>
    </source>
</reference>
<feature type="domain" description="Siphovirus-type tail component C-terminal" evidence="1">
    <location>
        <begin position="179"/>
        <end position="270"/>
    </location>
</feature>
<evidence type="ECO:0000313" key="3">
    <source>
        <dbReference type="Proteomes" id="UP000246005"/>
    </source>
</evidence>
<dbReference type="Proteomes" id="UP000246005">
    <property type="component" value="Unassembled WGS sequence"/>
</dbReference>
<evidence type="ECO:0000259" key="1">
    <source>
        <dbReference type="Pfam" id="PF22768"/>
    </source>
</evidence>
<dbReference type="Gene3D" id="2.60.120.860">
    <property type="match status" value="1"/>
</dbReference>
<accession>A0A316HKH1</accession>
<organism evidence="2 3">
    <name type="scientific">Lentzea atacamensis</name>
    <dbReference type="NCBI Taxonomy" id="531938"/>
    <lineage>
        <taxon>Bacteria</taxon>
        <taxon>Bacillati</taxon>
        <taxon>Actinomycetota</taxon>
        <taxon>Actinomycetes</taxon>
        <taxon>Pseudonocardiales</taxon>
        <taxon>Pseudonocardiaceae</taxon>
        <taxon>Lentzea</taxon>
    </lineage>
</organism>
<name>A0A316HKH1_9PSEU</name>
<dbReference type="AlphaFoldDB" id="A0A316HKH1"/>
<proteinExistence type="predicted"/>
<dbReference type="InterPro" id="IPR054738">
    <property type="entry name" value="Siphovirus-type_tail_C"/>
</dbReference>
<comment type="caution">
    <text evidence="2">The sequence shown here is derived from an EMBL/GenBank/DDBJ whole genome shotgun (WGS) entry which is preliminary data.</text>
</comment>